<proteinExistence type="predicted"/>
<gene>
    <name evidence="1" type="ORF">PCASD_15551</name>
</gene>
<evidence type="ECO:0000313" key="2">
    <source>
        <dbReference type="Proteomes" id="UP000235392"/>
    </source>
</evidence>
<name>A0A2N5T4X1_9BASI</name>
<protein>
    <submittedName>
        <fullName evidence="1">Uncharacterized protein</fullName>
    </submittedName>
</protein>
<reference evidence="1 2" key="1">
    <citation type="submission" date="2017-11" db="EMBL/GenBank/DDBJ databases">
        <title>De novo assembly and phasing of dikaryotic genomes from two isolates of Puccinia coronata f. sp. avenae, the causal agent of oat crown rust.</title>
        <authorList>
            <person name="Miller M.E."/>
            <person name="Zhang Y."/>
            <person name="Omidvar V."/>
            <person name="Sperschneider J."/>
            <person name="Schwessinger B."/>
            <person name="Raley C."/>
            <person name="Palmer J.M."/>
            <person name="Garnica D."/>
            <person name="Upadhyaya N."/>
            <person name="Rathjen J."/>
            <person name="Taylor J.M."/>
            <person name="Park R.F."/>
            <person name="Dodds P.N."/>
            <person name="Hirsch C.D."/>
            <person name="Kianian S.F."/>
            <person name="Figueroa M."/>
        </authorList>
    </citation>
    <scope>NUCLEOTIDE SEQUENCE [LARGE SCALE GENOMIC DNA]</scope>
    <source>
        <strain evidence="1">12SD80</strain>
    </source>
</reference>
<accession>A0A2N5T4X1</accession>
<organism evidence="1 2">
    <name type="scientific">Puccinia coronata f. sp. avenae</name>
    <dbReference type="NCBI Taxonomy" id="200324"/>
    <lineage>
        <taxon>Eukaryota</taxon>
        <taxon>Fungi</taxon>
        <taxon>Dikarya</taxon>
        <taxon>Basidiomycota</taxon>
        <taxon>Pucciniomycotina</taxon>
        <taxon>Pucciniomycetes</taxon>
        <taxon>Pucciniales</taxon>
        <taxon>Pucciniaceae</taxon>
        <taxon>Puccinia</taxon>
    </lineage>
</organism>
<dbReference type="EMBL" id="PGCI01000697">
    <property type="protein sequence ID" value="PLW20515.1"/>
    <property type="molecule type" value="Genomic_DNA"/>
</dbReference>
<evidence type="ECO:0000313" key="1">
    <source>
        <dbReference type="EMBL" id="PLW20515.1"/>
    </source>
</evidence>
<dbReference type="AlphaFoldDB" id="A0A2N5T4X1"/>
<sequence>MDYPKKEILSAKKNSSDVGVSFRFCELPPHYPMANLVDMAPKSTKKNVQVNKPPSSPDLTFVVCKRSALTPATKSHPINLSLPAGRPSKRQRTEPLLDEDMSRKQFLKLCRIPRHDYHTRHLFKTHRIHHWTALRNVTAKKLSQLRFCYGPAQLILQGIGKLTQKNVPSPEL</sequence>
<comment type="caution">
    <text evidence="1">The sequence shown here is derived from an EMBL/GenBank/DDBJ whole genome shotgun (WGS) entry which is preliminary data.</text>
</comment>
<dbReference type="Proteomes" id="UP000235392">
    <property type="component" value="Unassembled WGS sequence"/>
</dbReference>